<evidence type="ECO:0000256" key="1">
    <source>
        <dbReference type="ARBA" id="ARBA00004141"/>
    </source>
</evidence>
<feature type="transmembrane region" description="Helical" evidence="5">
    <location>
        <begin position="67"/>
        <end position="86"/>
    </location>
</feature>
<dbReference type="GO" id="GO:0032259">
    <property type="term" value="P:methylation"/>
    <property type="evidence" value="ECO:0007669"/>
    <property type="project" value="UniProtKB-KW"/>
</dbReference>
<sequence>MLNLATFFVVVFSFGEIALLLRRRSVDTTNRDQSTLRLFWSILPVSISAAFQAQRFFLVWMLPKTEAVVAFGAVLAVLGLILRWYAIYRLGRWFTVDVSLSSEQVLLREGPYRFIRHPSYTGALLTLMGIGVLMGNVGAIALMMLPALAAFLYRIRVEERALAQAFRMQWSDYCAQSWRLVPGVY</sequence>
<keyword evidence="6" id="KW-0808">Transferase</keyword>
<evidence type="ECO:0000313" key="7">
    <source>
        <dbReference type="Proteomes" id="UP001062443"/>
    </source>
</evidence>
<protein>
    <submittedName>
        <fullName evidence="6">Isoprenylcysteine carboxyl methyltransferase</fullName>
    </submittedName>
</protein>
<keyword evidence="7" id="KW-1185">Reference proteome</keyword>
<dbReference type="EMBL" id="BAQB01000001">
    <property type="protein sequence ID" value="GBR43712.1"/>
    <property type="molecule type" value="Genomic_DNA"/>
</dbReference>
<dbReference type="Pfam" id="PF04140">
    <property type="entry name" value="ICMT"/>
    <property type="match status" value="1"/>
</dbReference>
<dbReference type="PANTHER" id="PTHR43847">
    <property type="entry name" value="BLL3993 PROTEIN"/>
    <property type="match status" value="1"/>
</dbReference>
<comment type="subcellular location">
    <subcellularLocation>
        <location evidence="1">Membrane</location>
        <topology evidence="1">Multi-pass membrane protein</topology>
    </subcellularLocation>
</comment>
<evidence type="ECO:0000256" key="4">
    <source>
        <dbReference type="ARBA" id="ARBA00023136"/>
    </source>
</evidence>
<dbReference type="InterPro" id="IPR052527">
    <property type="entry name" value="Metal_cation-efflux_comp"/>
</dbReference>
<name>A0ABQ0QG72_9PROT</name>
<organism evidence="6 7">
    <name type="scientific">Neokomagataea tanensis NBRC 106556</name>
    <dbReference type="NCBI Taxonomy" id="1223519"/>
    <lineage>
        <taxon>Bacteria</taxon>
        <taxon>Pseudomonadati</taxon>
        <taxon>Pseudomonadota</taxon>
        <taxon>Alphaproteobacteria</taxon>
        <taxon>Acetobacterales</taxon>
        <taxon>Acetobacteraceae</taxon>
        <taxon>Neokomagataea</taxon>
    </lineage>
</organism>
<dbReference type="InterPro" id="IPR007269">
    <property type="entry name" value="ICMT_MeTrfase"/>
</dbReference>
<evidence type="ECO:0000256" key="5">
    <source>
        <dbReference type="SAM" id="Phobius"/>
    </source>
</evidence>
<feature type="transmembrane region" description="Helical" evidence="5">
    <location>
        <begin position="123"/>
        <end position="153"/>
    </location>
</feature>
<dbReference type="PANTHER" id="PTHR43847:SF1">
    <property type="entry name" value="BLL3993 PROTEIN"/>
    <property type="match status" value="1"/>
</dbReference>
<evidence type="ECO:0000313" key="6">
    <source>
        <dbReference type="EMBL" id="GBR43712.1"/>
    </source>
</evidence>
<dbReference type="RefSeq" id="WP_068167540.1">
    <property type="nucleotide sequence ID" value="NZ_BAQB01000001.1"/>
</dbReference>
<gene>
    <name evidence="6" type="ORF">AA106556_0186</name>
</gene>
<comment type="caution">
    <text evidence="6">The sequence shown here is derived from an EMBL/GenBank/DDBJ whole genome shotgun (WGS) entry which is preliminary data.</text>
</comment>
<evidence type="ECO:0000256" key="2">
    <source>
        <dbReference type="ARBA" id="ARBA00022692"/>
    </source>
</evidence>
<dbReference type="GO" id="GO:0008168">
    <property type="term" value="F:methyltransferase activity"/>
    <property type="evidence" value="ECO:0007669"/>
    <property type="project" value="UniProtKB-KW"/>
</dbReference>
<dbReference type="Gene3D" id="1.20.120.1630">
    <property type="match status" value="1"/>
</dbReference>
<feature type="transmembrane region" description="Helical" evidence="5">
    <location>
        <begin position="38"/>
        <end position="60"/>
    </location>
</feature>
<evidence type="ECO:0000256" key="3">
    <source>
        <dbReference type="ARBA" id="ARBA00022989"/>
    </source>
</evidence>
<reference evidence="6" key="1">
    <citation type="submission" date="2013-04" db="EMBL/GenBank/DDBJ databases">
        <title>The genome sequencing project of 58 acetic acid bacteria.</title>
        <authorList>
            <person name="Okamoto-Kainuma A."/>
            <person name="Ishikawa M."/>
            <person name="Umino S."/>
            <person name="Koizumi Y."/>
            <person name="Shiwa Y."/>
            <person name="Yoshikawa H."/>
            <person name="Matsutani M."/>
            <person name="Matsushita K."/>
        </authorList>
    </citation>
    <scope>NUCLEOTIDE SEQUENCE</scope>
    <source>
        <strain evidence="6">NBRC 106556</strain>
    </source>
</reference>
<keyword evidence="6" id="KW-0489">Methyltransferase</keyword>
<dbReference type="Proteomes" id="UP001062443">
    <property type="component" value="Unassembled WGS sequence"/>
</dbReference>
<keyword evidence="4 5" id="KW-0472">Membrane</keyword>
<proteinExistence type="predicted"/>
<accession>A0ABQ0QG72</accession>
<keyword evidence="3 5" id="KW-1133">Transmembrane helix</keyword>
<keyword evidence="2 5" id="KW-0812">Transmembrane</keyword>